<dbReference type="GO" id="GO:0005975">
    <property type="term" value="P:carbohydrate metabolic process"/>
    <property type="evidence" value="ECO:0007669"/>
    <property type="project" value="InterPro"/>
</dbReference>
<accession>A0A427AFT3</accession>
<dbReference type="Gene3D" id="2.70.98.10">
    <property type="match status" value="1"/>
</dbReference>
<dbReference type="GO" id="GO:0005737">
    <property type="term" value="C:cytoplasm"/>
    <property type="evidence" value="ECO:0007669"/>
    <property type="project" value="TreeGrafter"/>
</dbReference>
<dbReference type="AlphaFoldDB" id="A0A427AFT3"/>
<dbReference type="InterPro" id="IPR008183">
    <property type="entry name" value="Aldose_1/G6P_1-epimerase"/>
</dbReference>
<dbReference type="GO" id="GO:0030246">
    <property type="term" value="F:carbohydrate binding"/>
    <property type="evidence" value="ECO:0007669"/>
    <property type="project" value="InterPro"/>
</dbReference>
<organism evidence="1 2">
    <name type="scientific">Ensete ventricosum</name>
    <name type="common">Abyssinian banana</name>
    <name type="synonym">Musa ensete</name>
    <dbReference type="NCBI Taxonomy" id="4639"/>
    <lineage>
        <taxon>Eukaryota</taxon>
        <taxon>Viridiplantae</taxon>
        <taxon>Streptophyta</taxon>
        <taxon>Embryophyta</taxon>
        <taxon>Tracheophyta</taxon>
        <taxon>Spermatophyta</taxon>
        <taxon>Magnoliopsida</taxon>
        <taxon>Liliopsida</taxon>
        <taxon>Zingiberales</taxon>
        <taxon>Musaceae</taxon>
        <taxon>Ensete</taxon>
    </lineage>
</organism>
<dbReference type="InterPro" id="IPR011013">
    <property type="entry name" value="Gal_mutarotase_sf_dom"/>
</dbReference>
<reference evidence="1 2" key="1">
    <citation type="journal article" date="2014" name="Agronomy (Basel)">
        <title>A Draft Genome Sequence for Ensete ventricosum, the Drought-Tolerant Tree Against Hunger.</title>
        <authorList>
            <person name="Harrison J."/>
            <person name="Moore K.A."/>
            <person name="Paszkiewicz K."/>
            <person name="Jones T."/>
            <person name="Grant M."/>
            <person name="Ambacheew D."/>
            <person name="Muzemil S."/>
            <person name="Studholme D.J."/>
        </authorList>
    </citation>
    <scope>NUCLEOTIDE SEQUENCE [LARGE SCALE GENOMIC DNA]</scope>
</reference>
<dbReference type="Proteomes" id="UP000287651">
    <property type="component" value="Unassembled WGS sequence"/>
</dbReference>
<dbReference type="InterPro" id="IPR014718">
    <property type="entry name" value="GH-type_carb-bd"/>
</dbReference>
<dbReference type="GO" id="GO:0047938">
    <property type="term" value="F:glucose-6-phosphate 1-epimerase activity"/>
    <property type="evidence" value="ECO:0007669"/>
    <property type="project" value="TreeGrafter"/>
</dbReference>
<dbReference type="SUPFAM" id="SSF74650">
    <property type="entry name" value="Galactose mutarotase-like"/>
    <property type="match status" value="1"/>
</dbReference>
<proteinExistence type="predicted"/>
<sequence length="240" mass="26423">MGRASSYKPPCGVTVGVEPAIEEDQNGQSNGGNGRIHERYVRPVTRIKIMEVLLTKKKAQLLVPVWRKASVLRCVQPILSVSLFPGHLWLIGAREAFFVRNPIHGDERGHGLPVPRKSPNPMERRSTAPFQAQSLSLLLLVQIVRNRVCELRPKDLCPGDQDFGGDWGASHGLPAFPSWQSLCSEAEIYLFGGCITSWKVSNGKDLLFVRPDAVFNGKKPISGGIPHCFPQFGPGPIQQV</sequence>
<dbReference type="PANTHER" id="PTHR11122">
    <property type="entry name" value="APOSPORY-ASSOCIATED PROTEIN C-RELATED"/>
    <property type="match status" value="1"/>
</dbReference>
<dbReference type="Pfam" id="PF01263">
    <property type="entry name" value="Aldose_epim"/>
    <property type="match status" value="1"/>
</dbReference>
<comment type="caution">
    <text evidence="1">The sequence shown here is derived from an EMBL/GenBank/DDBJ whole genome shotgun (WGS) entry which is preliminary data.</text>
</comment>
<gene>
    <name evidence="1" type="ORF">B296_00011047</name>
</gene>
<dbReference type="EMBL" id="AMZH03002600">
    <property type="protein sequence ID" value="RRT75041.1"/>
    <property type="molecule type" value="Genomic_DNA"/>
</dbReference>
<dbReference type="PANTHER" id="PTHR11122:SF39">
    <property type="entry name" value="GLUCOSE-6-PHOSPHATE 1-EPIMERASE"/>
    <property type="match status" value="1"/>
</dbReference>
<evidence type="ECO:0000313" key="1">
    <source>
        <dbReference type="EMBL" id="RRT75041.1"/>
    </source>
</evidence>
<protein>
    <submittedName>
        <fullName evidence="1">Uncharacterized protein</fullName>
    </submittedName>
</protein>
<name>A0A427AFT3_ENSVE</name>
<evidence type="ECO:0000313" key="2">
    <source>
        <dbReference type="Proteomes" id="UP000287651"/>
    </source>
</evidence>